<evidence type="ECO:0000256" key="1">
    <source>
        <dbReference type="SAM" id="Coils"/>
    </source>
</evidence>
<keyword evidence="1" id="KW-0175">Coiled coil</keyword>
<comment type="caution">
    <text evidence="2">The sequence shown here is derived from an EMBL/GenBank/DDBJ whole genome shotgun (WGS) entry which is preliminary data.</text>
</comment>
<proteinExistence type="predicted"/>
<dbReference type="AlphaFoldDB" id="A0A0F9M9V3"/>
<organism evidence="2">
    <name type="scientific">marine sediment metagenome</name>
    <dbReference type="NCBI Taxonomy" id="412755"/>
    <lineage>
        <taxon>unclassified sequences</taxon>
        <taxon>metagenomes</taxon>
        <taxon>ecological metagenomes</taxon>
    </lineage>
</organism>
<protein>
    <submittedName>
        <fullName evidence="2">Uncharacterized protein</fullName>
    </submittedName>
</protein>
<reference evidence="2" key="1">
    <citation type="journal article" date="2015" name="Nature">
        <title>Complex archaea that bridge the gap between prokaryotes and eukaryotes.</title>
        <authorList>
            <person name="Spang A."/>
            <person name="Saw J.H."/>
            <person name="Jorgensen S.L."/>
            <person name="Zaremba-Niedzwiedzka K."/>
            <person name="Martijn J."/>
            <person name="Lind A.E."/>
            <person name="van Eijk R."/>
            <person name="Schleper C."/>
            <person name="Guy L."/>
            <person name="Ettema T.J."/>
        </authorList>
    </citation>
    <scope>NUCLEOTIDE SEQUENCE</scope>
</reference>
<dbReference type="EMBL" id="LAZR01004946">
    <property type="protein sequence ID" value="KKN04200.1"/>
    <property type="molecule type" value="Genomic_DNA"/>
</dbReference>
<accession>A0A0F9M9V3</accession>
<evidence type="ECO:0000313" key="2">
    <source>
        <dbReference type="EMBL" id="KKN04200.1"/>
    </source>
</evidence>
<gene>
    <name evidence="2" type="ORF">LCGC14_1099920</name>
</gene>
<name>A0A0F9M9V3_9ZZZZ</name>
<feature type="coiled-coil region" evidence="1">
    <location>
        <begin position="1"/>
        <end position="28"/>
    </location>
</feature>
<sequence>MKEIQKHINAVLSNFEALEKAAEALMNKEAKKAIKTLSANELAELLTTAANSKNLLDLNKAKTFIRILQNIRKEIISAELYIIPKTYDPDDDVRYGCGR</sequence>